<dbReference type="Pfam" id="PF05050">
    <property type="entry name" value="Methyltransf_21"/>
    <property type="match status" value="1"/>
</dbReference>
<dbReference type="NCBIfam" id="TIGR01444">
    <property type="entry name" value="fkbM_fam"/>
    <property type="match status" value="1"/>
</dbReference>
<dbReference type="GO" id="GO:0008171">
    <property type="term" value="F:O-methyltransferase activity"/>
    <property type="evidence" value="ECO:0007669"/>
    <property type="project" value="TreeGrafter"/>
</dbReference>
<dbReference type="PANTHER" id="PTHR36973">
    <property type="entry name" value="SLL1456 PROTEIN-RELATED"/>
    <property type="match status" value="1"/>
</dbReference>
<proteinExistence type="predicted"/>
<dbReference type="AlphaFoldDB" id="A0A8S8XD14"/>
<sequence>MIDRTSPIDPALPEARRIAQTIACTDSDSIPKVADAGRVVERDGERVQIMHNGVLVEAGGYFGDWMEEIIRRLGGHHEPQEELAFARVLERLESGSTMIELGSYWAYYSLWFRRALPGSINVCVEPDEERMAVGKRNFARNGYDATFLPYAIGAQQGDDVEFLRERDQTMVRVPVRSVDMIVDELRLRRVDLLHVDIQGAETAMLEGAQRLISAGKLRFLIVSTHHWKISGDPLTHQRCVRRIEQLGGRILAEHSVAESASGDGLIVASFDARDADMAPITISHIRARDTLFGELEHDLAAAQGKAALE</sequence>
<evidence type="ECO:0000313" key="3">
    <source>
        <dbReference type="Proteomes" id="UP000681075"/>
    </source>
</evidence>
<dbReference type="EMBL" id="BOPV01000001">
    <property type="protein sequence ID" value="GIL39157.1"/>
    <property type="molecule type" value="Genomic_DNA"/>
</dbReference>
<dbReference type="InterPro" id="IPR006342">
    <property type="entry name" value="FkbM_mtfrase"/>
</dbReference>
<comment type="caution">
    <text evidence="2">The sequence shown here is derived from an EMBL/GenBank/DDBJ whole genome shotgun (WGS) entry which is preliminary data.</text>
</comment>
<reference evidence="2" key="1">
    <citation type="submission" date="2021-02" db="EMBL/GenBank/DDBJ databases">
        <title>Genome sequence of Rhodospirillales sp. strain TMPK1 isolated from soil.</title>
        <authorList>
            <person name="Nakai R."/>
            <person name="Kusada H."/>
            <person name="Tamaki H."/>
        </authorList>
    </citation>
    <scope>NUCLEOTIDE SEQUENCE</scope>
    <source>
        <strain evidence="2">TMPK1</strain>
    </source>
</reference>
<dbReference type="PANTHER" id="PTHR36973:SF4">
    <property type="entry name" value="NODULATION PROTEIN"/>
    <property type="match status" value="1"/>
</dbReference>
<feature type="domain" description="Methyltransferase FkbM" evidence="1">
    <location>
        <begin position="105"/>
        <end position="232"/>
    </location>
</feature>
<dbReference type="InterPro" id="IPR053188">
    <property type="entry name" value="FkbM_Methyltransferase"/>
</dbReference>
<dbReference type="SUPFAM" id="SSF53335">
    <property type="entry name" value="S-adenosyl-L-methionine-dependent methyltransferases"/>
    <property type="match status" value="1"/>
</dbReference>
<evidence type="ECO:0000259" key="1">
    <source>
        <dbReference type="Pfam" id="PF05050"/>
    </source>
</evidence>
<keyword evidence="3" id="KW-1185">Reference proteome</keyword>
<dbReference type="Proteomes" id="UP000681075">
    <property type="component" value="Unassembled WGS sequence"/>
</dbReference>
<protein>
    <recommendedName>
        <fullName evidence="1">Methyltransferase FkbM domain-containing protein</fullName>
    </recommendedName>
</protein>
<evidence type="ECO:0000313" key="2">
    <source>
        <dbReference type="EMBL" id="GIL39157.1"/>
    </source>
</evidence>
<dbReference type="InterPro" id="IPR029063">
    <property type="entry name" value="SAM-dependent_MTases_sf"/>
</dbReference>
<accession>A0A8S8XD14</accession>
<name>A0A8S8XD14_9PROT</name>
<gene>
    <name evidence="2" type="ORF">TMPK1_13940</name>
</gene>
<dbReference type="RefSeq" id="WP_420242255.1">
    <property type="nucleotide sequence ID" value="NZ_BOPV01000001.1"/>
</dbReference>
<dbReference type="Gene3D" id="3.40.50.150">
    <property type="entry name" value="Vaccinia Virus protein VP39"/>
    <property type="match status" value="1"/>
</dbReference>
<organism evidence="2 3">
    <name type="scientific">Roseiterribacter gracilis</name>
    <dbReference type="NCBI Taxonomy" id="2812848"/>
    <lineage>
        <taxon>Bacteria</taxon>
        <taxon>Pseudomonadati</taxon>
        <taxon>Pseudomonadota</taxon>
        <taxon>Alphaproteobacteria</taxon>
        <taxon>Rhodospirillales</taxon>
        <taxon>Roseiterribacteraceae</taxon>
        <taxon>Roseiterribacter</taxon>
    </lineage>
</organism>